<organism evidence="2 3">
    <name type="scientific">Colwellia asteriadis</name>
    <dbReference type="NCBI Taxonomy" id="517723"/>
    <lineage>
        <taxon>Bacteria</taxon>
        <taxon>Pseudomonadati</taxon>
        <taxon>Pseudomonadota</taxon>
        <taxon>Gammaproteobacteria</taxon>
        <taxon>Alteromonadales</taxon>
        <taxon>Colwelliaceae</taxon>
        <taxon>Colwellia</taxon>
    </lineage>
</organism>
<reference evidence="2 3" key="1">
    <citation type="journal article" date="2019" name="Int. J. Syst. Evol. Microbiol.">
        <title>The Global Catalogue of Microorganisms (GCM) 10K type strain sequencing project: providing services to taxonomists for standard genome sequencing and annotation.</title>
        <authorList>
            <consortium name="The Broad Institute Genomics Platform"/>
            <consortium name="The Broad Institute Genome Sequencing Center for Infectious Disease"/>
            <person name="Wu L."/>
            <person name="Ma J."/>
        </authorList>
    </citation>
    <scope>NUCLEOTIDE SEQUENCE [LARGE SCALE GENOMIC DNA]</scope>
    <source>
        <strain evidence="2 3">JCM 15608</strain>
    </source>
</reference>
<evidence type="ECO:0000256" key="1">
    <source>
        <dbReference type="SAM" id="Phobius"/>
    </source>
</evidence>
<evidence type="ECO:0000313" key="2">
    <source>
        <dbReference type="EMBL" id="GAA0814108.1"/>
    </source>
</evidence>
<keyword evidence="1" id="KW-0472">Membrane</keyword>
<protein>
    <submittedName>
        <fullName evidence="2">Uncharacterized protein</fullName>
    </submittedName>
</protein>
<sequence>MTIVEHFLYIALAPWLVFVVFGILANLLIKWAKKRRGIAVAFGILVQMFTPDPMVENTIKVIQVERRIVKEEASDKVSAKKQ</sequence>
<proteinExistence type="predicted"/>
<keyword evidence="1" id="KW-1133">Transmembrane helix</keyword>
<comment type="caution">
    <text evidence="2">The sequence shown here is derived from an EMBL/GenBank/DDBJ whole genome shotgun (WGS) entry which is preliminary data.</text>
</comment>
<keyword evidence="3" id="KW-1185">Reference proteome</keyword>
<feature type="transmembrane region" description="Helical" evidence="1">
    <location>
        <begin position="6"/>
        <end position="29"/>
    </location>
</feature>
<keyword evidence="1" id="KW-0812">Transmembrane</keyword>
<dbReference type="EMBL" id="BAAAFA010000003">
    <property type="protein sequence ID" value="GAA0814108.1"/>
    <property type="molecule type" value="Genomic_DNA"/>
</dbReference>
<dbReference type="Proteomes" id="UP001500021">
    <property type="component" value="Unassembled WGS sequence"/>
</dbReference>
<accession>A0ABN1L511</accession>
<name>A0ABN1L511_9GAMM</name>
<evidence type="ECO:0000313" key="3">
    <source>
        <dbReference type="Proteomes" id="UP001500021"/>
    </source>
</evidence>
<gene>
    <name evidence="2" type="ORF">GCM10009111_10490</name>
</gene>